<sequence length="135" mass="15072">MDTPFQSSLIDRTTEKRSRLSWGRRAIPLKHSTFFNKAKHSEEWHHSIDATAGVLHPSDSKFPFDSLRSHTNAYLNKKNKITQADADIRLAILVSAHDARDIGVAAAAYAMSATRLRALLPADLNVMHGSYFGLK</sequence>
<keyword evidence="2" id="KW-1185">Reference proteome</keyword>
<name>A0A6A6ZBK2_9PLEO</name>
<organism evidence="1 2">
    <name type="scientific">Ophiobolus disseminans</name>
    <dbReference type="NCBI Taxonomy" id="1469910"/>
    <lineage>
        <taxon>Eukaryota</taxon>
        <taxon>Fungi</taxon>
        <taxon>Dikarya</taxon>
        <taxon>Ascomycota</taxon>
        <taxon>Pezizomycotina</taxon>
        <taxon>Dothideomycetes</taxon>
        <taxon>Pleosporomycetidae</taxon>
        <taxon>Pleosporales</taxon>
        <taxon>Pleosporineae</taxon>
        <taxon>Phaeosphaeriaceae</taxon>
        <taxon>Ophiobolus</taxon>
    </lineage>
</organism>
<reference evidence="1" key="1">
    <citation type="journal article" date="2020" name="Stud. Mycol.">
        <title>101 Dothideomycetes genomes: a test case for predicting lifestyles and emergence of pathogens.</title>
        <authorList>
            <person name="Haridas S."/>
            <person name="Albert R."/>
            <person name="Binder M."/>
            <person name="Bloem J."/>
            <person name="Labutti K."/>
            <person name="Salamov A."/>
            <person name="Andreopoulos B."/>
            <person name="Baker S."/>
            <person name="Barry K."/>
            <person name="Bills G."/>
            <person name="Bluhm B."/>
            <person name="Cannon C."/>
            <person name="Castanera R."/>
            <person name="Culley D."/>
            <person name="Daum C."/>
            <person name="Ezra D."/>
            <person name="Gonzalez J."/>
            <person name="Henrissat B."/>
            <person name="Kuo A."/>
            <person name="Liang C."/>
            <person name="Lipzen A."/>
            <person name="Lutzoni F."/>
            <person name="Magnuson J."/>
            <person name="Mondo S."/>
            <person name="Nolan M."/>
            <person name="Ohm R."/>
            <person name="Pangilinan J."/>
            <person name="Park H.-J."/>
            <person name="Ramirez L."/>
            <person name="Alfaro M."/>
            <person name="Sun H."/>
            <person name="Tritt A."/>
            <person name="Yoshinaga Y."/>
            <person name="Zwiers L.-H."/>
            <person name="Turgeon B."/>
            <person name="Goodwin S."/>
            <person name="Spatafora J."/>
            <person name="Crous P."/>
            <person name="Grigoriev I."/>
        </authorList>
    </citation>
    <scope>NUCLEOTIDE SEQUENCE</scope>
    <source>
        <strain evidence="1">CBS 113818</strain>
    </source>
</reference>
<dbReference type="Proteomes" id="UP000799424">
    <property type="component" value="Unassembled WGS sequence"/>
</dbReference>
<feature type="non-terminal residue" evidence="1">
    <location>
        <position position="135"/>
    </location>
</feature>
<protein>
    <submittedName>
        <fullName evidence="1">Uncharacterized protein</fullName>
    </submittedName>
</protein>
<gene>
    <name evidence="1" type="ORF">CC86DRAFT_237832</name>
</gene>
<evidence type="ECO:0000313" key="1">
    <source>
        <dbReference type="EMBL" id="KAF2818491.1"/>
    </source>
</evidence>
<accession>A0A6A6ZBK2</accession>
<dbReference type="AlphaFoldDB" id="A0A6A6ZBK2"/>
<dbReference type="OrthoDB" id="109543at2759"/>
<proteinExistence type="predicted"/>
<evidence type="ECO:0000313" key="2">
    <source>
        <dbReference type="Proteomes" id="UP000799424"/>
    </source>
</evidence>
<dbReference type="EMBL" id="MU006251">
    <property type="protein sequence ID" value="KAF2818491.1"/>
    <property type="molecule type" value="Genomic_DNA"/>
</dbReference>